<comment type="caution">
    <text evidence="1">The sequence shown here is derived from an EMBL/GenBank/DDBJ whole genome shotgun (WGS) entry which is preliminary data.</text>
</comment>
<gene>
    <name evidence="1" type="ORF">ACFQ4H_11255</name>
</gene>
<reference evidence="2" key="1">
    <citation type="journal article" date="2019" name="Int. J. Syst. Evol. Microbiol.">
        <title>The Global Catalogue of Microorganisms (GCM) 10K type strain sequencing project: providing services to taxonomists for standard genome sequencing and annotation.</title>
        <authorList>
            <consortium name="The Broad Institute Genomics Platform"/>
            <consortium name="The Broad Institute Genome Sequencing Center for Infectious Disease"/>
            <person name="Wu L."/>
            <person name="Ma J."/>
        </authorList>
    </citation>
    <scope>NUCLEOTIDE SEQUENCE [LARGE SCALE GENOMIC DNA]</scope>
    <source>
        <strain evidence="2">JCM 31037</strain>
    </source>
</reference>
<dbReference type="RefSeq" id="WP_377569870.1">
    <property type="nucleotide sequence ID" value="NZ_JBHTMP010000013.1"/>
</dbReference>
<proteinExistence type="predicted"/>
<evidence type="ECO:0000313" key="1">
    <source>
        <dbReference type="EMBL" id="MFD1321664.1"/>
    </source>
</evidence>
<evidence type="ECO:0008006" key="3">
    <source>
        <dbReference type="Google" id="ProtNLM"/>
    </source>
</evidence>
<dbReference type="EMBL" id="JBHTMP010000013">
    <property type="protein sequence ID" value="MFD1321664.1"/>
    <property type="molecule type" value="Genomic_DNA"/>
</dbReference>
<protein>
    <recommendedName>
        <fullName evidence="3">Excreted virulence factor EspC, type VII ESX diderm</fullName>
    </recommendedName>
</protein>
<organism evidence="1 2">
    <name type="scientific">Micromonospora sonneratiae</name>
    <dbReference type="NCBI Taxonomy" id="1184706"/>
    <lineage>
        <taxon>Bacteria</taxon>
        <taxon>Bacillati</taxon>
        <taxon>Actinomycetota</taxon>
        <taxon>Actinomycetes</taxon>
        <taxon>Micromonosporales</taxon>
        <taxon>Micromonosporaceae</taxon>
        <taxon>Micromonospora</taxon>
    </lineage>
</organism>
<evidence type="ECO:0000313" key="2">
    <source>
        <dbReference type="Proteomes" id="UP001597260"/>
    </source>
</evidence>
<dbReference type="Proteomes" id="UP001597260">
    <property type="component" value="Unassembled WGS sequence"/>
</dbReference>
<accession>A0ABW3YBW6</accession>
<keyword evidence="2" id="KW-1185">Reference proteome</keyword>
<sequence length="94" mass="9905">MSIGEGLAMASVEQVKAGVAQFGDQTAQQMTQIRAVAESMEQTVALLRAVTSGTSHPRVAEALTRMEQVKQKLHEAASIAQGAVDATRSYVAGF</sequence>
<name>A0ABW3YBW6_9ACTN</name>